<keyword evidence="3" id="KW-1185">Reference proteome</keyword>
<organism evidence="2 3">
    <name type="scientific">Sinocyclocheilus anshuiensis</name>
    <dbReference type="NCBI Taxonomy" id="1608454"/>
    <lineage>
        <taxon>Eukaryota</taxon>
        <taxon>Metazoa</taxon>
        <taxon>Chordata</taxon>
        <taxon>Craniata</taxon>
        <taxon>Vertebrata</taxon>
        <taxon>Euteleostomi</taxon>
        <taxon>Actinopterygii</taxon>
        <taxon>Neopterygii</taxon>
        <taxon>Teleostei</taxon>
        <taxon>Ostariophysi</taxon>
        <taxon>Cypriniformes</taxon>
        <taxon>Cyprinidae</taxon>
        <taxon>Cyprininae</taxon>
        <taxon>Sinocyclocheilus</taxon>
    </lineage>
</organism>
<reference evidence="2" key="1">
    <citation type="submission" date="2025-08" db="UniProtKB">
        <authorList>
            <consortium name="Ensembl"/>
        </authorList>
    </citation>
    <scope>IDENTIFICATION</scope>
</reference>
<reference evidence="2" key="2">
    <citation type="submission" date="2025-09" db="UniProtKB">
        <authorList>
            <consortium name="Ensembl"/>
        </authorList>
    </citation>
    <scope>IDENTIFICATION</scope>
</reference>
<dbReference type="PANTHER" id="PTHR31635:SF196">
    <property type="entry name" value="REVERSE TRANSCRIPTASE DOMAIN-CONTAINING PROTEIN-RELATED"/>
    <property type="match status" value="1"/>
</dbReference>
<dbReference type="Proteomes" id="UP000472260">
    <property type="component" value="Unassembled WGS sequence"/>
</dbReference>
<evidence type="ECO:0000313" key="3">
    <source>
        <dbReference type="Proteomes" id="UP000472260"/>
    </source>
</evidence>
<dbReference type="SUPFAM" id="SSF56672">
    <property type="entry name" value="DNA/RNA polymerases"/>
    <property type="match status" value="1"/>
</dbReference>
<evidence type="ECO:0000313" key="2">
    <source>
        <dbReference type="Ensembl" id="ENSSANP00000055241.1"/>
    </source>
</evidence>
<dbReference type="AlphaFoldDB" id="A0A671PCM7"/>
<feature type="domain" description="Reverse transcriptase" evidence="1">
    <location>
        <begin position="37"/>
        <end position="305"/>
    </location>
</feature>
<dbReference type="PANTHER" id="PTHR31635">
    <property type="entry name" value="REVERSE TRANSCRIPTASE DOMAIN-CONTAINING PROTEIN-RELATED"/>
    <property type="match status" value="1"/>
</dbReference>
<dbReference type="CDD" id="cd01650">
    <property type="entry name" value="RT_nLTR_like"/>
    <property type="match status" value="1"/>
</dbReference>
<sequence>MSGLNKRKSPGIDGLGSEFYIVFKDFLTSILKEVFDEIFRKGEMNQRMGMGLMKLIYKRKGDKVELKNYRPITMLNTDLKILSKVLANRLKEVMPSIIETNQAYSIKGRDIADTTMSIKDTIRYITEKKKDGFIISLDFEKAFDRVEHDFLFGVLKSFGFGGNFIKWVKILYKGALTRVKCNGFLTECFKLTRSIRQGCPLSALLYALVAEPLGLTVKQEGRIKGIGIEGGENKIFQYADDTTLMLQDLASVGEAMKIVQNFCRGSGAKVNEDKTVYMRFGGTEVLAGHFNFKEMNEIKILGVLMGKDETKAEGTMWEEILGGIERRLNFWRLMSLTLKGRVLIVNVLMVSKLWHILYVASMPLWTEKRLKKCFLDFLWDGKPPRIAYNTLIGAVGKGGLGLMDVEQRKNSLRVKMISKYLDEGNKAAWKRTMEYFLSKCGNFNLGDNVLWMRVKKFMTEGLPDFYKELMGAWGKFLTCVHFNTQGRENILNQPLFLNSGILYEGKDVFFRKWWEVGITRVR</sequence>
<protein>
    <recommendedName>
        <fullName evidence="1">Reverse transcriptase domain-containing protein</fullName>
    </recommendedName>
</protein>
<accession>A0A671PCM7</accession>
<evidence type="ECO:0000259" key="1">
    <source>
        <dbReference type="PROSITE" id="PS50878"/>
    </source>
</evidence>
<dbReference type="Ensembl" id="ENSSANT00000058776.1">
    <property type="protein sequence ID" value="ENSSANP00000055241.1"/>
    <property type="gene ID" value="ENSSANG00000027654.1"/>
</dbReference>
<dbReference type="PROSITE" id="PS50878">
    <property type="entry name" value="RT_POL"/>
    <property type="match status" value="1"/>
</dbReference>
<dbReference type="InterPro" id="IPR043502">
    <property type="entry name" value="DNA/RNA_pol_sf"/>
</dbReference>
<dbReference type="InterPro" id="IPR000477">
    <property type="entry name" value="RT_dom"/>
</dbReference>
<proteinExistence type="predicted"/>
<name>A0A671PCM7_9TELE</name>
<dbReference type="Pfam" id="PF00078">
    <property type="entry name" value="RVT_1"/>
    <property type="match status" value="1"/>
</dbReference>